<accession>A0A846XQH9</accession>
<keyword evidence="2" id="KW-1185">Reference proteome</keyword>
<comment type="caution">
    <text evidence="1">The sequence shown here is derived from an EMBL/GenBank/DDBJ whole genome shotgun (WGS) entry which is preliminary data.</text>
</comment>
<protein>
    <submittedName>
        <fullName evidence="1">Uncharacterized protein</fullName>
    </submittedName>
</protein>
<proteinExistence type="predicted"/>
<dbReference type="AlphaFoldDB" id="A0A846XQH9"/>
<reference evidence="1 2" key="1">
    <citation type="submission" date="2020-04" db="EMBL/GenBank/DDBJ databases">
        <title>MicrobeNet Type strains.</title>
        <authorList>
            <person name="Nicholson A.C."/>
        </authorList>
    </citation>
    <scope>NUCLEOTIDE SEQUENCE [LARGE SCALE GENOMIC DNA]</scope>
    <source>
        <strain evidence="1 2">JCM 12354</strain>
    </source>
</reference>
<dbReference type="Proteomes" id="UP000565711">
    <property type="component" value="Unassembled WGS sequence"/>
</dbReference>
<sequence>MSQERRVTLVHEQGEFAETRAAEKAETERRNALAVRTVAGHSIDAADCTALLQMLGLDAESGQHSEAAPAGPVLAAD</sequence>
<gene>
    <name evidence="1" type="ORF">HGA08_03635</name>
</gene>
<evidence type="ECO:0000313" key="2">
    <source>
        <dbReference type="Proteomes" id="UP000565711"/>
    </source>
</evidence>
<dbReference type="EMBL" id="JAAXOP010000002">
    <property type="protein sequence ID" value="NKY49303.1"/>
    <property type="molecule type" value="Genomic_DNA"/>
</dbReference>
<evidence type="ECO:0000313" key="1">
    <source>
        <dbReference type="EMBL" id="NKY49303.1"/>
    </source>
</evidence>
<name>A0A846XQH9_9NOCA</name>
<organism evidence="1 2">
    <name type="scientific">Nocardia vermiculata</name>
    <dbReference type="NCBI Taxonomy" id="257274"/>
    <lineage>
        <taxon>Bacteria</taxon>
        <taxon>Bacillati</taxon>
        <taxon>Actinomycetota</taxon>
        <taxon>Actinomycetes</taxon>
        <taxon>Mycobacteriales</taxon>
        <taxon>Nocardiaceae</taxon>
        <taxon>Nocardia</taxon>
    </lineage>
</organism>
<dbReference type="RefSeq" id="WP_067868502.1">
    <property type="nucleotide sequence ID" value="NZ_JAAXOP010000002.1"/>
</dbReference>